<evidence type="ECO:0000313" key="12">
    <source>
        <dbReference type="EMBL" id="UMM18858.1"/>
    </source>
</evidence>
<evidence type="ECO:0000259" key="11">
    <source>
        <dbReference type="Pfam" id="PF05649"/>
    </source>
</evidence>
<evidence type="ECO:0000256" key="5">
    <source>
        <dbReference type="ARBA" id="ARBA00022801"/>
    </source>
</evidence>
<keyword evidence="6" id="KW-0862">Zinc</keyword>
<evidence type="ECO:0000256" key="8">
    <source>
        <dbReference type="SAM" id="MobiDB-lite"/>
    </source>
</evidence>
<feature type="domain" description="Peptidase M13 N-terminal" evidence="11">
    <location>
        <begin position="219"/>
        <end position="473"/>
    </location>
</feature>
<dbReference type="AlphaFoldDB" id="A0AAE9EE72"/>
<keyword evidence="4" id="KW-0479">Metal-binding</keyword>
<evidence type="ECO:0000256" key="1">
    <source>
        <dbReference type="ARBA" id="ARBA00001947"/>
    </source>
</evidence>
<keyword evidence="9" id="KW-0812">Transmembrane</keyword>
<dbReference type="InterPro" id="IPR018497">
    <property type="entry name" value="Peptidase_M13_C"/>
</dbReference>
<comment type="cofactor">
    <cofactor evidence="1">
        <name>Zn(2+)</name>
        <dbReference type="ChEBI" id="CHEBI:29105"/>
    </cofactor>
</comment>
<keyword evidence="3" id="KW-0645">Protease</keyword>
<keyword evidence="7" id="KW-0482">Metalloprotease</keyword>
<dbReference type="InterPro" id="IPR000718">
    <property type="entry name" value="Peptidase_M13"/>
</dbReference>
<protein>
    <submittedName>
        <fullName evidence="12">Uncharacterized protein</fullName>
    </submittedName>
</protein>
<evidence type="ECO:0000256" key="2">
    <source>
        <dbReference type="ARBA" id="ARBA00007357"/>
    </source>
</evidence>
<evidence type="ECO:0000256" key="3">
    <source>
        <dbReference type="ARBA" id="ARBA00022670"/>
    </source>
</evidence>
<feature type="domain" description="Peptidase M13 C-terminal" evidence="10">
    <location>
        <begin position="523"/>
        <end position="601"/>
    </location>
</feature>
<dbReference type="Pfam" id="PF05649">
    <property type="entry name" value="Peptidase_M13_N"/>
    <property type="match status" value="1"/>
</dbReference>
<keyword evidence="5" id="KW-0378">Hydrolase</keyword>
<keyword evidence="9" id="KW-1133">Transmembrane helix</keyword>
<dbReference type="GO" id="GO:0006508">
    <property type="term" value="P:proteolysis"/>
    <property type="evidence" value="ECO:0007669"/>
    <property type="project" value="UniProtKB-KW"/>
</dbReference>
<dbReference type="Gene3D" id="1.10.1380.10">
    <property type="entry name" value="Neutral endopeptidase , domain2"/>
    <property type="match status" value="1"/>
</dbReference>
<accession>A0AAE9EE72</accession>
<feature type="compositionally biased region" description="Basic and acidic residues" evidence="8">
    <location>
        <begin position="1"/>
        <end position="19"/>
    </location>
</feature>
<organism evidence="12 13">
    <name type="scientific">Caenorhabditis briggsae</name>
    <dbReference type="NCBI Taxonomy" id="6238"/>
    <lineage>
        <taxon>Eukaryota</taxon>
        <taxon>Metazoa</taxon>
        <taxon>Ecdysozoa</taxon>
        <taxon>Nematoda</taxon>
        <taxon>Chromadorea</taxon>
        <taxon>Rhabditida</taxon>
        <taxon>Rhabditina</taxon>
        <taxon>Rhabditomorpha</taxon>
        <taxon>Rhabditoidea</taxon>
        <taxon>Rhabditidae</taxon>
        <taxon>Peloderinae</taxon>
        <taxon>Caenorhabditis</taxon>
    </lineage>
</organism>
<dbReference type="GO" id="GO:0004222">
    <property type="term" value="F:metalloendopeptidase activity"/>
    <property type="evidence" value="ECO:0007669"/>
    <property type="project" value="InterPro"/>
</dbReference>
<evidence type="ECO:0000256" key="9">
    <source>
        <dbReference type="SAM" id="Phobius"/>
    </source>
</evidence>
<evidence type="ECO:0000256" key="4">
    <source>
        <dbReference type="ARBA" id="ARBA00022723"/>
    </source>
</evidence>
<dbReference type="Proteomes" id="UP000829354">
    <property type="component" value="Chromosome II"/>
</dbReference>
<dbReference type="Pfam" id="PF01431">
    <property type="entry name" value="Peptidase_M13"/>
    <property type="match status" value="2"/>
</dbReference>
<sequence length="688" mass="78903">MNDDKLIKKPKEKQVRKDQSSSNLFVGTKEDKKKKKTQVSRLEIGVPDPIEEQQKVLGRPTPCTVLAVSTTLFILIILIISLGQLGFHSEEDFKWTPALNYHQRKRLDQPCETIECVKYSASLLESMNSSIDPCENFHEHVCSGFTPKKRNFDRLLSLIIAHQDTDHDKAVNIVRKMLSKCALGESTQPRENLSTIIPDGIPFPILSINWTSSQNASDASNSTHSDLTQILIHIIKHTSDDAGIIGITPSTDSEFTMFTVKPNSPSLTLYQFRNVLDILKRSVPESISNTTQYKEMDYQKKLNDVVNLQKQLEEIEFAANPDVLPLAFMQEQLPIIDWGLLMDSWYPNGRLTFNEKVFGFNTTYYRKINELLISTPSETLYNLLLLRFSFKFLRAELSSELEDTCLLQVSRTVPGKIVLHGSAEPKATELFDQMRQTIHNHLRNSLTSLKWMDERGIKEAQRKLNRTKTFFGFNGEDLIDELDISYGYSYISTLCRVLVWQTKNMFRAIAENTVNIFLNAEVFYSVERNEITISRSLLHYPFISSHLPNYTNFATVASRIIPQLIHIFDERGRFYDSKGVHRDWWNTETERYFMLIKLCFMKMQQNVLGASVSIGWNAYHSTTEPYEVLPGMNKTDAQLFFYSLVKTMCNSNSVKINDALESVPEFKSAFHCQNGTVMNPTTKCRMAA</sequence>
<proteinExistence type="inferred from homology"/>
<dbReference type="GO" id="GO:0046872">
    <property type="term" value="F:metal ion binding"/>
    <property type="evidence" value="ECO:0007669"/>
    <property type="project" value="UniProtKB-KW"/>
</dbReference>
<dbReference type="InterPro" id="IPR042089">
    <property type="entry name" value="Peptidase_M13_dom_2"/>
</dbReference>
<dbReference type="EMBL" id="CP092621">
    <property type="protein sequence ID" value="UMM18858.1"/>
    <property type="molecule type" value="Genomic_DNA"/>
</dbReference>
<feature type="region of interest" description="Disordered" evidence="8">
    <location>
        <begin position="1"/>
        <end position="39"/>
    </location>
</feature>
<name>A0AAE9EE72_CAEBR</name>
<dbReference type="SUPFAM" id="SSF55486">
    <property type="entry name" value="Metalloproteases ('zincins'), catalytic domain"/>
    <property type="match status" value="1"/>
</dbReference>
<keyword evidence="9" id="KW-0472">Membrane</keyword>
<keyword evidence="13" id="KW-1185">Reference proteome</keyword>
<feature type="transmembrane region" description="Helical" evidence="9">
    <location>
        <begin position="63"/>
        <end position="87"/>
    </location>
</feature>
<evidence type="ECO:0000256" key="7">
    <source>
        <dbReference type="ARBA" id="ARBA00023049"/>
    </source>
</evidence>
<evidence type="ECO:0000259" key="10">
    <source>
        <dbReference type="Pfam" id="PF01431"/>
    </source>
</evidence>
<dbReference type="InterPro" id="IPR024079">
    <property type="entry name" value="MetalloPept_cat_dom_sf"/>
</dbReference>
<evidence type="ECO:0000256" key="6">
    <source>
        <dbReference type="ARBA" id="ARBA00022833"/>
    </source>
</evidence>
<dbReference type="PROSITE" id="PS51885">
    <property type="entry name" value="NEPRILYSIN"/>
    <property type="match status" value="1"/>
</dbReference>
<dbReference type="InterPro" id="IPR008753">
    <property type="entry name" value="Peptidase_M13_N"/>
</dbReference>
<dbReference type="PANTHER" id="PTHR11733">
    <property type="entry name" value="ZINC METALLOPROTEASE FAMILY M13 NEPRILYSIN-RELATED"/>
    <property type="match status" value="1"/>
</dbReference>
<dbReference type="Gene3D" id="3.40.390.10">
    <property type="entry name" value="Collagenase (Catalytic Domain)"/>
    <property type="match status" value="2"/>
</dbReference>
<comment type="similarity">
    <text evidence="2">Belongs to the peptidase M13 family.</text>
</comment>
<evidence type="ECO:0000313" key="13">
    <source>
        <dbReference type="Proteomes" id="UP000829354"/>
    </source>
</evidence>
<feature type="domain" description="Peptidase M13 C-terminal" evidence="10">
    <location>
        <begin position="611"/>
        <end position="685"/>
    </location>
</feature>
<gene>
    <name evidence="12" type="ORF">L5515_014732</name>
</gene>
<dbReference type="PANTHER" id="PTHR11733:SF185">
    <property type="entry name" value="NEPRILYSIN METALLOPEPTIDASE FAMILY"/>
    <property type="match status" value="1"/>
</dbReference>
<reference evidence="12 13" key="1">
    <citation type="submission" date="2022-04" db="EMBL/GenBank/DDBJ databases">
        <title>Chromosome-level reference genomes for two strains of Caenorhabditis briggsae: an improved platform for comparative genomics.</title>
        <authorList>
            <person name="Stevens L."/>
            <person name="Andersen E."/>
        </authorList>
    </citation>
    <scope>NUCLEOTIDE SEQUENCE [LARGE SCALE GENOMIC DNA]</scope>
    <source>
        <strain evidence="12">VX34</strain>
        <tissue evidence="12">Whole-organism</tissue>
    </source>
</reference>